<evidence type="ECO:0000313" key="2">
    <source>
        <dbReference type="EMBL" id="SDV46103.1"/>
    </source>
</evidence>
<name>A0A1H2PIN5_9BURK</name>
<dbReference type="AlphaFoldDB" id="A0A1H2PIN5"/>
<dbReference type="Proteomes" id="UP000243719">
    <property type="component" value="Unassembled WGS sequence"/>
</dbReference>
<reference evidence="3" key="1">
    <citation type="submission" date="2016-09" db="EMBL/GenBank/DDBJ databases">
        <authorList>
            <person name="Varghese N."/>
            <person name="Submissions S."/>
        </authorList>
    </citation>
    <scope>NUCLEOTIDE SEQUENCE [LARGE SCALE GENOMIC DNA]</scope>
    <source>
        <strain evidence="3">JS23</strain>
    </source>
</reference>
<protein>
    <submittedName>
        <fullName evidence="2">Uncharacterized protein</fullName>
    </submittedName>
</protein>
<proteinExistence type="predicted"/>
<sequence>MPARYLSCAVRLVPVRCPVVSPNARLEWPQCAARAALADEASAHRAAAFAGPRAGRAGARRRYSQSLRICACVMLLFGGTLCVSHTLPPMVEPAPSVMRPRMVAPA</sequence>
<keyword evidence="1" id="KW-0812">Transmembrane</keyword>
<evidence type="ECO:0000256" key="1">
    <source>
        <dbReference type="SAM" id="Phobius"/>
    </source>
</evidence>
<keyword evidence="3" id="KW-1185">Reference proteome</keyword>
<accession>A0A1H2PIN5</accession>
<organism evidence="2 3">
    <name type="scientific">Chitinasiproducens palmae</name>
    <dbReference type="NCBI Taxonomy" id="1770053"/>
    <lineage>
        <taxon>Bacteria</taxon>
        <taxon>Pseudomonadati</taxon>
        <taxon>Pseudomonadota</taxon>
        <taxon>Betaproteobacteria</taxon>
        <taxon>Burkholderiales</taxon>
        <taxon>Burkholderiaceae</taxon>
        <taxon>Chitinasiproducens</taxon>
    </lineage>
</organism>
<keyword evidence="1" id="KW-1133">Transmembrane helix</keyword>
<keyword evidence="1" id="KW-0472">Membrane</keyword>
<dbReference type="EMBL" id="FNLO01000001">
    <property type="protein sequence ID" value="SDV46103.1"/>
    <property type="molecule type" value="Genomic_DNA"/>
</dbReference>
<evidence type="ECO:0000313" key="3">
    <source>
        <dbReference type="Proteomes" id="UP000243719"/>
    </source>
</evidence>
<dbReference type="STRING" id="1770053.SAMN05216551_10179"/>
<feature type="transmembrane region" description="Helical" evidence="1">
    <location>
        <begin position="66"/>
        <end position="87"/>
    </location>
</feature>
<gene>
    <name evidence="2" type="ORF">SAMN05216551_10179</name>
</gene>